<keyword evidence="3" id="KW-1185">Reference proteome</keyword>
<reference evidence="2 3" key="1">
    <citation type="journal article" date="2024" name="Microbiol. Resour. Announc.">
        <title>Genome annotations for the ascomycete fungi Trichoderma harzianum, Trichoderma aggressivum, and Purpureocillium lilacinum.</title>
        <authorList>
            <person name="Beijen E.P.W."/>
            <person name="Ohm R.A."/>
        </authorList>
    </citation>
    <scope>NUCLEOTIDE SEQUENCE [LARGE SCALE GENOMIC DNA]</scope>
    <source>
        <strain evidence="2 3">CBS 150709</strain>
    </source>
</reference>
<feature type="region of interest" description="Disordered" evidence="1">
    <location>
        <begin position="141"/>
        <end position="213"/>
    </location>
</feature>
<organism evidence="2 3">
    <name type="scientific">Purpureocillium lilacinum</name>
    <name type="common">Paecilomyces lilacinus</name>
    <dbReference type="NCBI Taxonomy" id="33203"/>
    <lineage>
        <taxon>Eukaryota</taxon>
        <taxon>Fungi</taxon>
        <taxon>Dikarya</taxon>
        <taxon>Ascomycota</taxon>
        <taxon>Pezizomycotina</taxon>
        <taxon>Sordariomycetes</taxon>
        <taxon>Hypocreomycetidae</taxon>
        <taxon>Hypocreales</taxon>
        <taxon>Ophiocordycipitaceae</taxon>
        <taxon>Purpureocillium</taxon>
    </lineage>
</organism>
<feature type="region of interest" description="Disordered" evidence="1">
    <location>
        <begin position="1"/>
        <end position="38"/>
    </location>
</feature>
<dbReference type="Proteomes" id="UP001287286">
    <property type="component" value="Unassembled WGS sequence"/>
</dbReference>
<proteinExistence type="predicted"/>
<accession>A0ABR0C800</accession>
<feature type="compositionally biased region" description="Low complexity" evidence="1">
    <location>
        <begin position="150"/>
        <end position="161"/>
    </location>
</feature>
<evidence type="ECO:0000313" key="2">
    <source>
        <dbReference type="EMBL" id="KAK4092322.1"/>
    </source>
</evidence>
<evidence type="ECO:0000313" key="3">
    <source>
        <dbReference type="Proteomes" id="UP001287286"/>
    </source>
</evidence>
<dbReference type="EMBL" id="JAWRVI010000009">
    <property type="protein sequence ID" value="KAK4092322.1"/>
    <property type="molecule type" value="Genomic_DNA"/>
</dbReference>
<evidence type="ECO:0000256" key="1">
    <source>
        <dbReference type="SAM" id="MobiDB-lite"/>
    </source>
</evidence>
<comment type="caution">
    <text evidence="2">The sequence shown here is derived from an EMBL/GenBank/DDBJ whole genome shotgun (WGS) entry which is preliminary data.</text>
</comment>
<gene>
    <name evidence="2" type="ORF">Purlil1_3575</name>
</gene>
<sequence>MAAAQVLGEPCAPSRPWARRSPLEPTKWQSQSQGHRRAVAVRIAAQHGRPGGHLGKRSPPKAADWALGLAGYPFRDILAKGEAGANQASQANPEDFPLVPTSKVAGTVPKRTCHSPPTAPHYATTVTTRTLIHASCLTRVSSDPISPPTSEAHPSLSSPLSSPLPSPPPHAAPLLQPELEKLRPAGTPAAHLRMSPAQIASRGRRALGALSVA</sequence>
<name>A0ABR0C800_PURLI</name>
<feature type="compositionally biased region" description="Pro residues" evidence="1">
    <location>
        <begin position="162"/>
        <end position="171"/>
    </location>
</feature>
<protein>
    <submittedName>
        <fullName evidence="2">Uncharacterized protein</fullName>
    </submittedName>
</protein>